<dbReference type="STRING" id="887144.BJF91_23380"/>
<organism evidence="3 4">
    <name type="scientific">Allorhizobium taibaishanense</name>
    <dbReference type="NCBI Taxonomy" id="887144"/>
    <lineage>
        <taxon>Bacteria</taxon>
        <taxon>Pseudomonadati</taxon>
        <taxon>Pseudomonadota</taxon>
        <taxon>Alphaproteobacteria</taxon>
        <taxon>Hyphomicrobiales</taxon>
        <taxon>Rhizobiaceae</taxon>
        <taxon>Rhizobium/Agrobacterium group</taxon>
        <taxon>Allorhizobium</taxon>
    </lineage>
</organism>
<feature type="chain" id="PRO_5013294170" description="Thiol:disulfide interchange protein DsbD N-terminal domain-containing protein" evidence="1">
    <location>
        <begin position="20"/>
        <end position="278"/>
    </location>
</feature>
<dbReference type="EMBL" id="MKIN01000018">
    <property type="protein sequence ID" value="OLP51972.1"/>
    <property type="molecule type" value="Genomic_DNA"/>
</dbReference>
<evidence type="ECO:0000259" key="2">
    <source>
        <dbReference type="Pfam" id="PF11412"/>
    </source>
</evidence>
<proteinExistence type="predicted"/>
<name>A0A1Q9AAW2_9HYPH</name>
<feature type="signal peptide" evidence="1">
    <location>
        <begin position="1"/>
        <end position="19"/>
    </location>
</feature>
<protein>
    <recommendedName>
        <fullName evidence="2">Thiol:disulfide interchange protein DsbD N-terminal domain-containing protein</fullName>
    </recommendedName>
</protein>
<dbReference type="InterPro" id="IPR028250">
    <property type="entry name" value="DsbDN"/>
</dbReference>
<feature type="domain" description="Thiol:disulfide interchange protein DsbD N-terminal" evidence="2">
    <location>
        <begin position="41"/>
        <end position="145"/>
    </location>
</feature>
<keyword evidence="1" id="KW-0732">Signal</keyword>
<sequence length="278" mass="30258">MALLIAGLVSVLAPDGAHAATSAWAVSDGGRMRLVVLPPAPDGSRQAGLQIEPNDGWFTYWREPGDSGIPPQLTVSDDAGFTASPLTFPVPKRMDIGSVRDVGYDHAVVFPFTLRSHGETWQNPLRLMAFIGMCRNICIPFQAELNIDLGHEETTDVSEVKLIEKAKSKLPASASDDFHVDDFHMAQDLSSLDVSLVVPDGSKDEPRILVTGPEGYLFTEYTVLSNKGNQRSLRVTLPKLPRNYTVDGKTWHILVAAGNKRAMEAPLAFATSRPIVQP</sequence>
<evidence type="ECO:0000313" key="4">
    <source>
        <dbReference type="Proteomes" id="UP000185598"/>
    </source>
</evidence>
<evidence type="ECO:0000256" key="1">
    <source>
        <dbReference type="SAM" id="SignalP"/>
    </source>
</evidence>
<reference evidence="3 4" key="1">
    <citation type="submission" date="2016-09" db="EMBL/GenBank/DDBJ databases">
        <title>Rhizobium oryziradicis sp. nov., isolated from the root of rice.</title>
        <authorList>
            <person name="Zhao J."/>
            <person name="Zhang X."/>
        </authorList>
    </citation>
    <scope>NUCLEOTIDE SEQUENCE [LARGE SCALE GENOMIC DNA]</scope>
    <source>
        <strain evidence="3 4">14971</strain>
    </source>
</reference>
<gene>
    <name evidence="3" type="ORF">BJF91_23380</name>
</gene>
<dbReference type="Pfam" id="PF11412">
    <property type="entry name" value="DsbD_N"/>
    <property type="match status" value="1"/>
</dbReference>
<accession>A0A1Q9AAW2</accession>
<comment type="caution">
    <text evidence="3">The sequence shown here is derived from an EMBL/GenBank/DDBJ whole genome shotgun (WGS) entry which is preliminary data.</text>
</comment>
<evidence type="ECO:0000313" key="3">
    <source>
        <dbReference type="EMBL" id="OLP51972.1"/>
    </source>
</evidence>
<keyword evidence="4" id="KW-1185">Reference proteome</keyword>
<dbReference type="AlphaFoldDB" id="A0A1Q9AAW2"/>
<dbReference type="Proteomes" id="UP000185598">
    <property type="component" value="Unassembled WGS sequence"/>
</dbReference>